<organism evidence="3 4">
    <name type="scientific">Halalkalibacter nanhaiisediminis</name>
    <dbReference type="NCBI Taxonomy" id="688079"/>
    <lineage>
        <taxon>Bacteria</taxon>
        <taxon>Bacillati</taxon>
        <taxon>Bacillota</taxon>
        <taxon>Bacilli</taxon>
        <taxon>Bacillales</taxon>
        <taxon>Bacillaceae</taxon>
        <taxon>Halalkalibacter</taxon>
    </lineage>
</organism>
<dbReference type="Gene3D" id="3.30.450.40">
    <property type="match status" value="1"/>
</dbReference>
<comment type="caution">
    <text evidence="3">The sequence shown here is derived from an EMBL/GenBank/DDBJ whole genome shotgun (WGS) entry which is preliminary data.</text>
</comment>
<dbReference type="AlphaFoldDB" id="A0A562QME7"/>
<sequence>MAITQISGSGCFIGIPIMDKNENVYGTLCAMDSDPYQFTDEHIRILKSLTSILSYVVELENAEKKMSTELAKAKAIQKSVLSPKMDDEHIQIEGVYYPTHYLSGDMYSWYKIDSSRYGIMLIDVMGHGVSASLISMALRSLMTNLILKVIDPVDVCKELNKQLYKLLPSKIISYATGIYLVIDTKLKTIEYVNTGHPPGLLKLDGDLVDIEPTSTAIGLIEAPEISKKTFSYQKDIDILLYTDGLLELDGEKSLQKNVTKLSSLFINQNISIFDWIETQIIEKSTEFPDDISIVRVKTK</sequence>
<keyword evidence="4" id="KW-1185">Reference proteome</keyword>
<dbReference type="Pfam" id="PF07228">
    <property type="entry name" value="SpoIIE"/>
    <property type="match status" value="1"/>
</dbReference>
<feature type="domain" description="PPM-type phosphatase" evidence="2">
    <location>
        <begin position="87"/>
        <end position="298"/>
    </location>
</feature>
<evidence type="ECO:0000313" key="4">
    <source>
        <dbReference type="Proteomes" id="UP000315711"/>
    </source>
</evidence>
<dbReference type="GO" id="GO:0016791">
    <property type="term" value="F:phosphatase activity"/>
    <property type="evidence" value="ECO:0007669"/>
    <property type="project" value="TreeGrafter"/>
</dbReference>
<gene>
    <name evidence="3" type="ORF">IQ10_01932</name>
</gene>
<dbReference type="SMART" id="SM00331">
    <property type="entry name" value="PP2C_SIG"/>
    <property type="match status" value="1"/>
</dbReference>
<name>A0A562QME7_9BACI</name>
<dbReference type="InterPro" id="IPR036457">
    <property type="entry name" value="PPM-type-like_dom_sf"/>
</dbReference>
<dbReference type="PANTHER" id="PTHR43156">
    <property type="entry name" value="STAGE II SPORULATION PROTEIN E-RELATED"/>
    <property type="match status" value="1"/>
</dbReference>
<accession>A0A562QME7</accession>
<evidence type="ECO:0000313" key="3">
    <source>
        <dbReference type="EMBL" id="TWI57226.1"/>
    </source>
</evidence>
<dbReference type="Proteomes" id="UP000315711">
    <property type="component" value="Unassembled WGS sequence"/>
</dbReference>
<dbReference type="InterPro" id="IPR029016">
    <property type="entry name" value="GAF-like_dom_sf"/>
</dbReference>
<dbReference type="InterPro" id="IPR001932">
    <property type="entry name" value="PPM-type_phosphatase-like_dom"/>
</dbReference>
<keyword evidence="1" id="KW-0378">Hydrolase</keyword>
<protein>
    <submittedName>
        <fullName evidence="3">Sigma-B regulation protein RsbU (Phosphoserine phosphatase)</fullName>
    </submittedName>
</protein>
<dbReference type="EMBL" id="VLKZ01000004">
    <property type="protein sequence ID" value="TWI57226.1"/>
    <property type="molecule type" value="Genomic_DNA"/>
</dbReference>
<dbReference type="SUPFAM" id="SSF55781">
    <property type="entry name" value="GAF domain-like"/>
    <property type="match status" value="1"/>
</dbReference>
<dbReference type="SUPFAM" id="SSF81606">
    <property type="entry name" value="PP2C-like"/>
    <property type="match status" value="1"/>
</dbReference>
<reference evidence="3 4" key="1">
    <citation type="journal article" date="2015" name="Stand. Genomic Sci.">
        <title>Genomic Encyclopedia of Bacterial and Archaeal Type Strains, Phase III: the genomes of soil and plant-associated and newly described type strains.</title>
        <authorList>
            <person name="Whitman W.B."/>
            <person name="Woyke T."/>
            <person name="Klenk H.P."/>
            <person name="Zhou Y."/>
            <person name="Lilburn T.G."/>
            <person name="Beck B.J."/>
            <person name="De Vos P."/>
            <person name="Vandamme P."/>
            <person name="Eisen J.A."/>
            <person name="Garrity G."/>
            <person name="Hugenholtz P."/>
            <person name="Kyrpides N.C."/>
        </authorList>
    </citation>
    <scope>NUCLEOTIDE SEQUENCE [LARGE SCALE GENOMIC DNA]</scope>
    <source>
        <strain evidence="3 4">CGMCC 1.10116</strain>
    </source>
</reference>
<evidence type="ECO:0000259" key="2">
    <source>
        <dbReference type="SMART" id="SM00331"/>
    </source>
</evidence>
<dbReference type="PANTHER" id="PTHR43156:SF14">
    <property type="entry name" value="PHOSPHOSERINE PHOSPHATASE RSBP"/>
    <property type="match status" value="1"/>
</dbReference>
<proteinExistence type="predicted"/>
<dbReference type="OrthoDB" id="9763484at2"/>
<evidence type="ECO:0000256" key="1">
    <source>
        <dbReference type="ARBA" id="ARBA00022801"/>
    </source>
</evidence>
<dbReference type="Gene3D" id="3.60.40.10">
    <property type="entry name" value="PPM-type phosphatase domain"/>
    <property type="match status" value="1"/>
</dbReference>
<dbReference type="InterPro" id="IPR052016">
    <property type="entry name" value="Bact_Sigma-Reg"/>
</dbReference>